<organism evidence="2 3">
    <name type="scientific">Tropicimonas omnivorans</name>
    <dbReference type="NCBI Taxonomy" id="3075590"/>
    <lineage>
        <taxon>Bacteria</taxon>
        <taxon>Pseudomonadati</taxon>
        <taxon>Pseudomonadota</taxon>
        <taxon>Alphaproteobacteria</taxon>
        <taxon>Rhodobacterales</taxon>
        <taxon>Roseobacteraceae</taxon>
        <taxon>Tropicimonas</taxon>
    </lineage>
</organism>
<gene>
    <name evidence="2" type="ORF">RM543_09300</name>
</gene>
<reference evidence="2 3" key="1">
    <citation type="submission" date="2023-09" db="EMBL/GenBank/DDBJ databases">
        <authorList>
            <person name="Rey-Velasco X."/>
        </authorList>
    </citation>
    <scope>NUCLEOTIDE SEQUENCE [LARGE SCALE GENOMIC DNA]</scope>
    <source>
        <strain evidence="2 3">F158</strain>
    </source>
</reference>
<dbReference type="SUPFAM" id="SSF69593">
    <property type="entry name" value="Glycerol-3-phosphate (1)-acyltransferase"/>
    <property type="match status" value="1"/>
</dbReference>
<dbReference type="Pfam" id="PF01553">
    <property type="entry name" value="Acyltransferase"/>
    <property type="match status" value="1"/>
</dbReference>
<dbReference type="InterPro" id="IPR002123">
    <property type="entry name" value="Plipid/glycerol_acylTrfase"/>
</dbReference>
<dbReference type="GO" id="GO:0016746">
    <property type="term" value="F:acyltransferase activity"/>
    <property type="evidence" value="ECO:0007669"/>
    <property type="project" value="UniProtKB-KW"/>
</dbReference>
<keyword evidence="2" id="KW-0808">Transferase</keyword>
<feature type="domain" description="Phospholipid/glycerol acyltransferase" evidence="1">
    <location>
        <begin position="80"/>
        <end position="202"/>
    </location>
</feature>
<protein>
    <submittedName>
        <fullName evidence="2">Lysophospholipid acyltransferase family protein</fullName>
        <ecNumber evidence="2">2.3.1.-</ecNumber>
    </submittedName>
</protein>
<keyword evidence="3" id="KW-1185">Reference proteome</keyword>
<dbReference type="InterPro" id="IPR045746">
    <property type="entry name" value="ACT14924-like_Acyltransf_dom"/>
</dbReference>
<dbReference type="SMART" id="SM00563">
    <property type="entry name" value="PlsC"/>
    <property type="match status" value="1"/>
</dbReference>
<dbReference type="RefSeq" id="WP_311690841.1">
    <property type="nucleotide sequence ID" value="NZ_JAVRHL010000002.1"/>
</dbReference>
<comment type="caution">
    <text evidence="2">The sequence shown here is derived from an EMBL/GenBank/DDBJ whole genome shotgun (WGS) entry which is preliminary data.</text>
</comment>
<dbReference type="Proteomes" id="UP001265259">
    <property type="component" value="Unassembled WGS sequence"/>
</dbReference>
<dbReference type="EMBL" id="JAVRHL010000002">
    <property type="protein sequence ID" value="MDT0682881.1"/>
    <property type="molecule type" value="Genomic_DNA"/>
</dbReference>
<dbReference type="EC" id="2.3.1.-" evidence="2"/>
<keyword evidence="2" id="KW-0012">Acyltransferase</keyword>
<accession>A0ABU3DGP4</accession>
<name>A0ABU3DGP4_9RHOB</name>
<evidence type="ECO:0000313" key="2">
    <source>
        <dbReference type="EMBL" id="MDT0682881.1"/>
    </source>
</evidence>
<sequence length="291" mass="32877">MRDRIDPLIAERAKWLFKDNAFCRSARHLLDKTLSYDKTLELGSELRDAPNAEIMDRVAGIIARDVKITGLDRIPASGPALVVANHPTGIADGVILWHALRAKRPDLFVYANSDILRVMPQMETMICPVEWREDKRTHAKTRETMAYTRKAIKDGRIGVIFPSGRLAKRRGLSLHERPWMASAAMIARKFDLDVIPINIRARNSVLFYLFDLLHPSLRDITLFHETLNKGRQPYRLTVGRPIPAKTLPAGSSEAIEELRARTLRLGGPNAPAVSLAEMTRRPRLLKPTLTQ</sequence>
<evidence type="ECO:0000313" key="3">
    <source>
        <dbReference type="Proteomes" id="UP001265259"/>
    </source>
</evidence>
<evidence type="ECO:0000259" key="1">
    <source>
        <dbReference type="SMART" id="SM00563"/>
    </source>
</evidence>
<proteinExistence type="predicted"/>
<dbReference type="CDD" id="cd07986">
    <property type="entry name" value="LPLAT_ACT14924-like"/>
    <property type="match status" value="1"/>
</dbReference>